<dbReference type="Gene3D" id="1.10.1760.20">
    <property type="match status" value="1"/>
</dbReference>
<sequence length="189" mass="20376">MKEKASIKASRNSFRIIEIVQIGLMAALTYIATAVIAIPVGDNAVLHIGDAVLFLCAILLGKKRGAVAAAIGMTFFDLFSPYYIWAPFTFIIKGVMAYIAGAIAYRGDYQGDKFWNNLFAFIVAGIVMIFGYFLAGGCLNHFVYGIPTIGQGFIVALKDIPANILQVAGGIAIALPLSIPLKKYLAKYL</sequence>
<gene>
    <name evidence="5" type="ORF">E7215_06905</name>
    <name evidence="4" type="ORF">IO99_09075</name>
</gene>
<comment type="caution">
    <text evidence="4">The sequence shown here is derived from an EMBL/GenBank/DDBJ whole genome shotgun (WGS) entry which is preliminary data.</text>
</comment>
<accession>A0A084JCD8</accession>
<reference evidence="5" key="2">
    <citation type="submission" date="2019-04" db="EMBL/GenBank/DDBJ databases">
        <title>Evolution of Biomass-Degrading Anaerobic Consortia Revealed by Metagenomics.</title>
        <authorList>
            <person name="Peng X."/>
        </authorList>
    </citation>
    <scope>NUCLEOTIDE SEQUENCE</scope>
    <source>
        <strain evidence="5">SIG254</strain>
    </source>
</reference>
<organism evidence="4 6">
    <name type="scientific">Clostridium sulfidigenes</name>
    <dbReference type="NCBI Taxonomy" id="318464"/>
    <lineage>
        <taxon>Bacteria</taxon>
        <taxon>Bacillati</taxon>
        <taxon>Bacillota</taxon>
        <taxon>Clostridia</taxon>
        <taxon>Eubacteriales</taxon>
        <taxon>Clostridiaceae</taxon>
        <taxon>Clostridium</taxon>
    </lineage>
</organism>
<feature type="transmembrane region" description="Helical" evidence="3">
    <location>
        <begin position="90"/>
        <end position="106"/>
    </location>
</feature>
<dbReference type="Proteomes" id="UP000768462">
    <property type="component" value="Unassembled WGS sequence"/>
</dbReference>
<evidence type="ECO:0000313" key="6">
    <source>
        <dbReference type="Proteomes" id="UP000028542"/>
    </source>
</evidence>
<keyword evidence="3" id="KW-0472">Membrane</keyword>
<evidence type="ECO:0000256" key="1">
    <source>
        <dbReference type="ARBA" id="ARBA00022692"/>
    </source>
</evidence>
<evidence type="ECO:0000256" key="2">
    <source>
        <dbReference type="ARBA" id="ARBA00022989"/>
    </source>
</evidence>
<reference evidence="4 6" key="1">
    <citation type="submission" date="2014-07" db="EMBL/GenBank/DDBJ databases">
        <title>Draft genome of Clostridium sulfidigenes 113A isolated from sediments associated with methane hydrate from Krishna Godavari basin.</title>
        <authorList>
            <person name="Honkalas V.S."/>
            <person name="Dabir A.P."/>
            <person name="Arora P."/>
            <person name="Dhakephalkar P.K."/>
        </authorList>
    </citation>
    <scope>NUCLEOTIDE SEQUENCE [LARGE SCALE GENOMIC DNA]</scope>
    <source>
        <strain evidence="4 6">113A</strain>
    </source>
</reference>
<keyword evidence="2 3" id="KW-1133">Transmembrane helix</keyword>
<evidence type="ECO:0000313" key="4">
    <source>
        <dbReference type="EMBL" id="KEZ86622.1"/>
    </source>
</evidence>
<dbReference type="EMBL" id="SVCM01000077">
    <property type="protein sequence ID" value="MBE6059887.1"/>
    <property type="molecule type" value="Genomic_DNA"/>
</dbReference>
<proteinExistence type="predicted"/>
<dbReference type="Pfam" id="PF07155">
    <property type="entry name" value="ECF-ribofla_trS"/>
    <property type="match status" value="1"/>
</dbReference>
<dbReference type="AlphaFoldDB" id="A0A084JCD8"/>
<dbReference type="GO" id="GO:0016020">
    <property type="term" value="C:membrane"/>
    <property type="evidence" value="ECO:0007669"/>
    <property type="project" value="InterPro"/>
</dbReference>
<dbReference type="Proteomes" id="UP000028542">
    <property type="component" value="Unassembled WGS sequence"/>
</dbReference>
<evidence type="ECO:0000313" key="5">
    <source>
        <dbReference type="EMBL" id="MBE6059887.1"/>
    </source>
</evidence>
<dbReference type="RefSeq" id="WP_035132473.1">
    <property type="nucleotide sequence ID" value="NZ_JPMD01000020.1"/>
</dbReference>
<dbReference type="STRING" id="318464.IO99_09075"/>
<evidence type="ECO:0000256" key="3">
    <source>
        <dbReference type="SAM" id="Phobius"/>
    </source>
</evidence>
<protein>
    <submittedName>
        <fullName evidence="5">ECF transporter S component</fullName>
    </submittedName>
    <submittedName>
        <fullName evidence="4">Membrane protein</fullName>
    </submittedName>
</protein>
<name>A0A084JCD8_9CLOT</name>
<keyword evidence="1 3" id="KW-0812">Transmembrane</keyword>
<dbReference type="PANTHER" id="PTHR37815">
    <property type="entry name" value="UPF0397 PROTEIN BC_2624-RELATED"/>
    <property type="match status" value="1"/>
</dbReference>
<dbReference type="PANTHER" id="PTHR37815:SF3">
    <property type="entry name" value="UPF0397 PROTEIN SPR0429"/>
    <property type="match status" value="1"/>
</dbReference>
<keyword evidence="6" id="KW-1185">Reference proteome</keyword>
<dbReference type="EMBL" id="JPMD01000020">
    <property type="protein sequence ID" value="KEZ86622.1"/>
    <property type="molecule type" value="Genomic_DNA"/>
</dbReference>
<feature type="transmembrane region" description="Helical" evidence="3">
    <location>
        <begin position="20"/>
        <end position="38"/>
    </location>
</feature>
<feature type="transmembrane region" description="Helical" evidence="3">
    <location>
        <begin position="118"/>
        <end position="144"/>
    </location>
</feature>
<feature type="transmembrane region" description="Helical" evidence="3">
    <location>
        <begin position="164"/>
        <end position="181"/>
    </location>
</feature>
<dbReference type="eggNOG" id="COG4720">
    <property type="taxonomic scope" value="Bacteria"/>
</dbReference>
<dbReference type="InterPro" id="IPR009825">
    <property type="entry name" value="ECF_substrate-spec-like"/>
</dbReference>